<protein>
    <submittedName>
        <fullName evidence="4">Glycosyltransferase involved in cell wall biosynthesis</fullName>
    </submittedName>
</protein>
<dbReference type="CDD" id="cd03801">
    <property type="entry name" value="GT4_PimA-like"/>
    <property type="match status" value="1"/>
</dbReference>
<comment type="caution">
    <text evidence="4">The sequence shown here is derived from an EMBL/GenBank/DDBJ whole genome shotgun (WGS) entry which is preliminary data.</text>
</comment>
<feature type="domain" description="Glycosyltransferase subfamily 4-like N-terminal" evidence="3">
    <location>
        <begin position="306"/>
        <end position="483"/>
    </location>
</feature>
<reference evidence="4 5" key="1">
    <citation type="submission" date="2020-08" db="EMBL/GenBank/DDBJ databases">
        <title>Sequencing the genomes of 1000 actinobacteria strains.</title>
        <authorList>
            <person name="Klenk H.-P."/>
        </authorList>
    </citation>
    <scope>NUCLEOTIDE SEQUENCE [LARGE SCALE GENOMIC DNA]</scope>
    <source>
        <strain evidence="4 5">DSM 19079</strain>
    </source>
</reference>
<dbReference type="Gene3D" id="3.40.50.2000">
    <property type="entry name" value="Glycogen Phosphorylase B"/>
    <property type="match status" value="4"/>
</dbReference>
<name>A0A7W7L422_9MICC</name>
<dbReference type="SUPFAM" id="SSF53756">
    <property type="entry name" value="UDP-Glycosyltransferase/glycogen phosphorylase"/>
    <property type="match status" value="2"/>
</dbReference>
<evidence type="ECO:0000256" key="1">
    <source>
        <dbReference type="ARBA" id="ARBA00022676"/>
    </source>
</evidence>
<accession>A0A7W7L422</accession>
<organism evidence="4 5">
    <name type="scientific">Micrococcus flavus</name>
    <dbReference type="NCBI Taxonomy" id="384602"/>
    <lineage>
        <taxon>Bacteria</taxon>
        <taxon>Bacillati</taxon>
        <taxon>Actinomycetota</taxon>
        <taxon>Actinomycetes</taxon>
        <taxon>Micrococcales</taxon>
        <taxon>Micrococcaceae</taxon>
        <taxon>Micrococcus</taxon>
    </lineage>
</organism>
<evidence type="ECO:0000256" key="2">
    <source>
        <dbReference type="ARBA" id="ARBA00022679"/>
    </source>
</evidence>
<dbReference type="GO" id="GO:0016757">
    <property type="term" value="F:glycosyltransferase activity"/>
    <property type="evidence" value="ECO:0007669"/>
    <property type="project" value="UniProtKB-KW"/>
</dbReference>
<keyword evidence="2 4" id="KW-0808">Transferase</keyword>
<dbReference type="InterPro" id="IPR028098">
    <property type="entry name" value="Glyco_trans_4-like_N"/>
</dbReference>
<dbReference type="EMBL" id="JACHMC010000001">
    <property type="protein sequence ID" value="MBB4883283.1"/>
    <property type="molecule type" value="Genomic_DNA"/>
</dbReference>
<keyword evidence="5" id="KW-1185">Reference proteome</keyword>
<evidence type="ECO:0000313" key="5">
    <source>
        <dbReference type="Proteomes" id="UP000560081"/>
    </source>
</evidence>
<dbReference type="Pfam" id="PF13692">
    <property type="entry name" value="Glyco_trans_1_4"/>
    <property type="match status" value="2"/>
</dbReference>
<dbReference type="PANTHER" id="PTHR12526">
    <property type="entry name" value="GLYCOSYLTRANSFERASE"/>
    <property type="match status" value="1"/>
</dbReference>
<dbReference type="Proteomes" id="UP000560081">
    <property type="component" value="Unassembled WGS sequence"/>
</dbReference>
<evidence type="ECO:0000313" key="4">
    <source>
        <dbReference type="EMBL" id="MBB4883283.1"/>
    </source>
</evidence>
<sequence>MAIASSTDVLSLPHDLPLVQVTDATFPAICGFYPIATGLGRRNEREGLRVEQAGAAVTDQFLVASDWAARSLIGDAGVSPSRVTVAPFGPATPTSNAPRPRTPGSPLRVLAVIADWERKRGDDVVFAAEQARQSREIGLTIVGRVPDGLPPWVDTPGVVDRSVLAELYREHDVLLDLALANAAGVVMTDALVSGLPVIATRVGGVETIIQEGLTGWLVAPGEAVDQTARLLGELSKATVARAAEAATRDGRLRLNWQAWANTAEQAVHSALEARRSPGPSASTKRKAVMLTPVLPSSTRQESAGEHLVHAIAEMVSDSAELTMVTTDGPANRRALARGVPFSHRMLSPAADRRGRLERLLAVAPPLSRAALSRVRDLVAEADVIDLQWEETAILLGAIRRINPNARVVVTLHDVLSQRFGRQRKLQTSIPRRAAWAVRRAAALQLEGRIARHADDVVVLSQKDADLLPRRGTHARVHVVPPAISGHVRTEAPSSTNPLLLFVGYMARWENEDAMHWFVTEILPKVRKAHPNARVAVAGGGLRDHVVAELEANSVEVLGFVDDLEPLYEEAAVVVVPLRYGAGVKFKVVEALIRGVPTVTTTVGNEGIHPADAAFVADDPRAFAASVNRVLRDPDAANDHARRTAHAVAEEYGEQRFRARLQEVYG</sequence>
<gene>
    <name evidence="4" type="ORF">BJ976_001634</name>
</gene>
<proteinExistence type="predicted"/>
<keyword evidence="1" id="KW-0328">Glycosyltransferase</keyword>
<dbReference type="AlphaFoldDB" id="A0A7W7L422"/>
<dbReference type="RefSeq" id="WP_167736910.1">
    <property type="nucleotide sequence ID" value="NZ_BMLA01000002.1"/>
</dbReference>
<evidence type="ECO:0000259" key="3">
    <source>
        <dbReference type="Pfam" id="PF13439"/>
    </source>
</evidence>
<dbReference type="PANTHER" id="PTHR12526:SF600">
    <property type="entry name" value="GLYCOSYL TRANSFERASE GROUP 1"/>
    <property type="match status" value="1"/>
</dbReference>
<dbReference type="Pfam" id="PF13439">
    <property type="entry name" value="Glyco_transf_4"/>
    <property type="match status" value="1"/>
</dbReference>